<evidence type="ECO:0000259" key="1">
    <source>
        <dbReference type="Pfam" id="PF13701"/>
    </source>
</evidence>
<accession>X1TXQ4</accession>
<dbReference type="InterPro" id="IPR025668">
    <property type="entry name" value="Tnp_DDE_dom"/>
</dbReference>
<dbReference type="AlphaFoldDB" id="X1TXQ4"/>
<evidence type="ECO:0000313" key="2">
    <source>
        <dbReference type="EMBL" id="GAI92360.1"/>
    </source>
</evidence>
<proteinExistence type="predicted"/>
<dbReference type="Pfam" id="PF13701">
    <property type="entry name" value="DDE_Tnp_1_4"/>
    <property type="match status" value="1"/>
</dbReference>
<comment type="caution">
    <text evidence="2">The sequence shown here is derived from an EMBL/GenBank/DDBJ whole genome shotgun (WGS) entry which is preliminary data.</text>
</comment>
<sequence>MPMDNDDAVKREGVEPTYKRKKGFAPLQMSWEQYIIDAVFRGGSKHSNHGDTVTKMVKHIVNLIRKRYDRDVGILIRCDSGFFDQKLMEEWESFGIAYIMGGKIYDDIHNYVYEVPIDY</sequence>
<reference evidence="2" key="1">
    <citation type="journal article" date="2014" name="Front. Microbiol.">
        <title>High frequency of phylogenetically diverse reductive dehalogenase-homologous genes in deep subseafloor sedimentary metagenomes.</title>
        <authorList>
            <person name="Kawai M."/>
            <person name="Futagami T."/>
            <person name="Toyoda A."/>
            <person name="Takaki Y."/>
            <person name="Nishi S."/>
            <person name="Hori S."/>
            <person name="Arai W."/>
            <person name="Tsubouchi T."/>
            <person name="Morono Y."/>
            <person name="Uchiyama I."/>
            <person name="Ito T."/>
            <person name="Fujiyama A."/>
            <person name="Inagaki F."/>
            <person name="Takami H."/>
        </authorList>
    </citation>
    <scope>NUCLEOTIDE SEQUENCE</scope>
    <source>
        <strain evidence="2">Expedition CK06-06</strain>
    </source>
</reference>
<dbReference type="EMBL" id="BARW01023149">
    <property type="protein sequence ID" value="GAI92360.1"/>
    <property type="molecule type" value="Genomic_DNA"/>
</dbReference>
<feature type="domain" description="Transposase DDE" evidence="1">
    <location>
        <begin position="17"/>
        <end position="110"/>
    </location>
</feature>
<name>X1TXQ4_9ZZZZ</name>
<gene>
    <name evidence="2" type="ORF">S12H4_38459</name>
</gene>
<organism evidence="2">
    <name type="scientific">marine sediment metagenome</name>
    <dbReference type="NCBI Taxonomy" id="412755"/>
    <lineage>
        <taxon>unclassified sequences</taxon>
        <taxon>metagenomes</taxon>
        <taxon>ecological metagenomes</taxon>
    </lineage>
</organism>
<protein>
    <recommendedName>
        <fullName evidence="1">Transposase DDE domain-containing protein</fullName>
    </recommendedName>
</protein>